<accession>A0ABD4EI02</accession>
<sequence length="197" mass="21890">MTMFNYESTCLYTKYNNLDRKVIYFMTKKVAIIVTNEFEDIELTSPKEAIENAGFETVIISDTANSEVVGKHGEKVTVDVSIADANPEDYDALLIPGGFSPDYLRGDTEGRYGTFAKYFTKNDVPAFAICHGPQILIDTDDLKGRTVTAVLNVRKDLSNAGANVVDESVVVDKNIVTSRTPDDLDDFNREIVKLLED</sequence>
<dbReference type="Gene3D" id="3.40.50.880">
    <property type="match status" value="1"/>
</dbReference>
<proteinExistence type="inferred from homology"/>
<dbReference type="InterPro" id="IPR029062">
    <property type="entry name" value="Class_I_gatase-like"/>
</dbReference>
<feature type="domain" description="DJ-1/PfpI" evidence="2">
    <location>
        <begin position="28"/>
        <end position="193"/>
    </location>
</feature>
<dbReference type="PANTHER" id="PTHR42733">
    <property type="entry name" value="DJ-1 PROTEIN"/>
    <property type="match status" value="1"/>
</dbReference>
<evidence type="ECO:0000259" key="2">
    <source>
        <dbReference type="Pfam" id="PF01965"/>
    </source>
</evidence>
<dbReference type="EMBL" id="LRQI01000018">
    <property type="protein sequence ID" value="KXA40071.1"/>
    <property type="molecule type" value="Genomic_DNA"/>
</dbReference>
<evidence type="ECO:0000256" key="1">
    <source>
        <dbReference type="ARBA" id="ARBA00008542"/>
    </source>
</evidence>
<dbReference type="CDD" id="cd03134">
    <property type="entry name" value="GATase1_PfpI_like"/>
    <property type="match status" value="1"/>
</dbReference>
<evidence type="ECO:0000313" key="4">
    <source>
        <dbReference type="Proteomes" id="UP000070063"/>
    </source>
</evidence>
<evidence type="ECO:0000313" key="3">
    <source>
        <dbReference type="EMBL" id="KXA40071.1"/>
    </source>
</evidence>
<dbReference type="Pfam" id="PF01965">
    <property type="entry name" value="DJ-1_PfpI"/>
    <property type="match status" value="1"/>
</dbReference>
<dbReference type="PROSITE" id="PS51276">
    <property type="entry name" value="PEPTIDASE_C56_PFPI"/>
    <property type="match status" value="1"/>
</dbReference>
<dbReference type="NCBIfam" id="TIGR01382">
    <property type="entry name" value="PfpI"/>
    <property type="match status" value="1"/>
</dbReference>
<dbReference type="InterPro" id="IPR002818">
    <property type="entry name" value="DJ-1/PfpI"/>
</dbReference>
<comment type="similarity">
    <text evidence="1">Belongs to the peptidase C56 family.</text>
</comment>
<dbReference type="PANTHER" id="PTHR42733:SF2">
    <property type="entry name" value="DJ-1_THIJ_PFPI FAMILY PROTEIN"/>
    <property type="match status" value="1"/>
</dbReference>
<name>A0ABD4EI02_STALU</name>
<protein>
    <submittedName>
        <fullName evidence="3">General stress protein 18</fullName>
    </submittedName>
</protein>
<gene>
    <name evidence="3" type="ORF">HMPREF3225_00361</name>
</gene>
<dbReference type="AlphaFoldDB" id="A0ABD4EI02"/>
<comment type="caution">
    <text evidence="3">The sequence shown here is derived from an EMBL/GenBank/DDBJ whole genome shotgun (WGS) entry which is preliminary data.</text>
</comment>
<dbReference type="PROSITE" id="PS51273">
    <property type="entry name" value="GATASE_TYPE_1"/>
    <property type="match status" value="1"/>
</dbReference>
<dbReference type="SUPFAM" id="SSF52317">
    <property type="entry name" value="Class I glutamine amidotransferase-like"/>
    <property type="match status" value="1"/>
</dbReference>
<reference evidence="3 4" key="1">
    <citation type="submission" date="2016-01" db="EMBL/GenBank/DDBJ databases">
        <authorList>
            <person name="Mitreva M."/>
            <person name="Pepin K.H."/>
            <person name="Mihindukulasuriya K.A."/>
            <person name="Fulton R."/>
            <person name="Fronick C."/>
            <person name="O'Laughlin M."/>
            <person name="Miner T."/>
            <person name="Herter B."/>
            <person name="Rosa B.A."/>
            <person name="Cordes M."/>
            <person name="Tomlinson C."/>
            <person name="Wollam A."/>
            <person name="Palsikar V.B."/>
            <person name="Mardis E.R."/>
            <person name="Wilson R.K."/>
        </authorList>
    </citation>
    <scope>NUCLEOTIDE SEQUENCE [LARGE SCALE GENOMIC DNA]</scope>
    <source>
        <strain evidence="3 4">MJR7738</strain>
    </source>
</reference>
<organism evidence="3 4">
    <name type="scientific">Staphylococcus lugdunensis</name>
    <dbReference type="NCBI Taxonomy" id="28035"/>
    <lineage>
        <taxon>Bacteria</taxon>
        <taxon>Bacillati</taxon>
        <taxon>Bacillota</taxon>
        <taxon>Bacilli</taxon>
        <taxon>Bacillales</taxon>
        <taxon>Staphylococcaceae</taxon>
        <taxon>Staphylococcus</taxon>
    </lineage>
</organism>
<dbReference type="Proteomes" id="UP000070063">
    <property type="component" value="Unassembled WGS sequence"/>
</dbReference>
<dbReference type="InterPro" id="IPR006286">
    <property type="entry name" value="C56_PfpI-like"/>
</dbReference>